<keyword evidence="3" id="KW-0804">Transcription</keyword>
<evidence type="ECO:0000256" key="2">
    <source>
        <dbReference type="ARBA" id="ARBA00023125"/>
    </source>
</evidence>
<dbReference type="Gene3D" id="1.10.10.60">
    <property type="entry name" value="Homeodomain-like"/>
    <property type="match status" value="2"/>
</dbReference>
<dbReference type="InterPro" id="IPR020449">
    <property type="entry name" value="Tscrpt_reg_AraC-type_HTH"/>
</dbReference>
<dbReference type="SUPFAM" id="SSF51182">
    <property type="entry name" value="RmlC-like cupins"/>
    <property type="match status" value="1"/>
</dbReference>
<evidence type="ECO:0000256" key="3">
    <source>
        <dbReference type="ARBA" id="ARBA00023163"/>
    </source>
</evidence>
<feature type="domain" description="HTH araC/xylS-type" evidence="4">
    <location>
        <begin position="199"/>
        <end position="297"/>
    </location>
</feature>
<comment type="caution">
    <text evidence="5">The sequence shown here is derived from an EMBL/GenBank/DDBJ whole genome shotgun (WGS) entry which is preliminary data.</text>
</comment>
<protein>
    <submittedName>
        <fullName evidence="5">Transcriptional regulator MelR</fullName>
    </submittedName>
</protein>
<dbReference type="GO" id="GO:0003700">
    <property type="term" value="F:DNA-binding transcription factor activity"/>
    <property type="evidence" value="ECO:0007669"/>
    <property type="project" value="InterPro"/>
</dbReference>
<dbReference type="InterPro" id="IPR018060">
    <property type="entry name" value="HTH_AraC"/>
</dbReference>
<dbReference type="InterPro" id="IPR011051">
    <property type="entry name" value="RmlC_Cupin_sf"/>
</dbReference>
<dbReference type="SMART" id="SM00342">
    <property type="entry name" value="HTH_ARAC"/>
    <property type="match status" value="1"/>
</dbReference>
<keyword evidence="6" id="KW-1185">Reference proteome</keyword>
<dbReference type="PROSITE" id="PS00041">
    <property type="entry name" value="HTH_ARAC_FAMILY_1"/>
    <property type="match status" value="1"/>
</dbReference>
<dbReference type="NCBIfam" id="NF007693">
    <property type="entry name" value="PRK10371.1"/>
    <property type="match status" value="1"/>
</dbReference>
<evidence type="ECO:0000313" key="6">
    <source>
        <dbReference type="Proteomes" id="UP000230282"/>
    </source>
</evidence>
<dbReference type="PROSITE" id="PS01124">
    <property type="entry name" value="HTH_ARAC_FAMILY_2"/>
    <property type="match status" value="1"/>
</dbReference>
<dbReference type="RefSeq" id="WP_100296518.1">
    <property type="nucleotide sequence ID" value="NZ_PHGZ01000013.1"/>
</dbReference>
<dbReference type="PANTHER" id="PTHR43280:SF14">
    <property type="entry name" value="MELIBIOSE OPERON REGULATORY PROTEIN"/>
    <property type="match status" value="1"/>
</dbReference>
<dbReference type="GO" id="GO:0043565">
    <property type="term" value="F:sequence-specific DNA binding"/>
    <property type="evidence" value="ECO:0007669"/>
    <property type="project" value="InterPro"/>
</dbReference>
<dbReference type="OrthoDB" id="345413at2"/>
<dbReference type="EMBL" id="PHGZ01000013">
    <property type="protein sequence ID" value="PJG82825.1"/>
    <property type="molecule type" value="Genomic_DNA"/>
</dbReference>
<dbReference type="PRINTS" id="PR00032">
    <property type="entry name" value="HTHARAC"/>
</dbReference>
<proteinExistence type="predicted"/>
<dbReference type="InterPro" id="IPR018062">
    <property type="entry name" value="HTH_AraC-typ_CS"/>
</dbReference>
<evidence type="ECO:0000313" key="5">
    <source>
        <dbReference type="EMBL" id="PJG82825.1"/>
    </source>
</evidence>
<evidence type="ECO:0000259" key="4">
    <source>
        <dbReference type="PROSITE" id="PS01124"/>
    </source>
</evidence>
<accession>A0A2M8RVC4</accession>
<dbReference type="SUPFAM" id="SSF46689">
    <property type="entry name" value="Homeodomain-like"/>
    <property type="match status" value="2"/>
</dbReference>
<gene>
    <name evidence="5" type="ORF">CVP04_05505</name>
</gene>
<evidence type="ECO:0000256" key="1">
    <source>
        <dbReference type="ARBA" id="ARBA00023015"/>
    </source>
</evidence>
<reference evidence="5 6" key="1">
    <citation type="submission" date="2017-11" db="EMBL/GenBank/DDBJ databases">
        <title>Reclassification of Bisgaard taxon 5 as Caviibacterium pharyngocola gen. nov., sp. nov.</title>
        <authorList>
            <person name="Christensen H."/>
        </authorList>
    </citation>
    <scope>NUCLEOTIDE SEQUENCE [LARGE SCALE GENOMIC DNA]</scope>
    <source>
        <strain evidence="5 6">7_3</strain>
    </source>
</reference>
<sequence length="328" mass="37685">MMKKRNNTTVDTSAFNSEIISPLSLYSDKQTLNVVLQQPPYVMAGYHWHGHIEINIPFDSNVEYIFNGRNVTIQAGHIALFWASVPHRVVDCKHCRSMAVLDIPVHLFLSWPLSRELINHVTHGIVIQSKHAELVSAFEITRWEKELQSDNLNVQQLAYDEIQLMLRRLSFDGWELLLENTYQSNQQIKSSKHTQHYVSLMLDHIANHYSDALTVENVASAVGLNTHYAMRLFQTVMQLTIKQYITMMRINHSKALLSDTDKTVLDISLTAGFNSISRFYDSFQKYTGVSPQNYRKLSRSNEKWASQGFIPTEQINKGASDGKDLLKR</sequence>
<dbReference type="PANTHER" id="PTHR43280">
    <property type="entry name" value="ARAC-FAMILY TRANSCRIPTIONAL REGULATOR"/>
    <property type="match status" value="1"/>
</dbReference>
<keyword evidence="1" id="KW-0805">Transcription regulation</keyword>
<dbReference type="Proteomes" id="UP000230282">
    <property type="component" value="Unassembled WGS sequence"/>
</dbReference>
<dbReference type="InterPro" id="IPR009057">
    <property type="entry name" value="Homeodomain-like_sf"/>
</dbReference>
<organism evidence="5 6">
    <name type="scientific">Caviibacterium pharyngocola</name>
    <dbReference type="NCBI Taxonomy" id="28159"/>
    <lineage>
        <taxon>Bacteria</taxon>
        <taxon>Pseudomonadati</taxon>
        <taxon>Pseudomonadota</taxon>
        <taxon>Gammaproteobacteria</taxon>
        <taxon>Pasteurellales</taxon>
        <taxon>Pasteurellaceae</taxon>
        <taxon>Caviibacterium</taxon>
    </lineage>
</organism>
<dbReference type="AlphaFoldDB" id="A0A2M8RVC4"/>
<dbReference type="Pfam" id="PF12833">
    <property type="entry name" value="HTH_18"/>
    <property type="match status" value="1"/>
</dbReference>
<name>A0A2M8RVC4_9PAST</name>
<keyword evidence="2" id="KW-0238">DNA-binding</keyword>